<evidence type="ECO:0000256" key="3">
    <source>
        <dbReference type="ARBA" id="ARBA00022694"/>
    </source>
</evidence>
<gene>
    <name evidence="12" type="ORF">CALK_2291</name>
</gene>
<feature type="domain" description="tRNA nucleotidyltransferase/poly(A) polymerase RNA and SrmB- binding" evidence="11">
    <location>
        <begin position="173"/>
        <end position="233"/>
    </location>
</feature>
<dbReference type="RefSeq" id="WP_022637654.1">
    <property type="nucleotide sequence ID" value="NZ_ASJR01000029.1"/>
</dbReference>
<dbReference type="AlphaFoldDB" id="U7D8X0"/>
<dbReference type="Pfam" id="PF01966">
    <property type="entry name" value="HD"/>
    <property type="match status" value="1"/>
</dbReference>
<keyword evidence="7" id="KW-0460">Magnesium</keyword>
<dbReference type="STRING" id="1313304.CALK_2291"/>
<feature type="domain" description="Poly A polymerase head" evidence="9">
    <location>
        <begin position="24"/>
        <end position="144"/>
    </location>
</feature>
<keyword evidence="13" id="KW-1185">Reference proteome</keyword>
<keyword evidence="8" id="KW-0694">RNA-binding</keyword>
<dbReference type="Pfam" id="PF01743">
    <property type="entry name" value="PolyA_pol"/>
    <property type="match status" value="1"/>
</dbReference>
<dbReference type="InterPro" id="IPR006674">
    <property type="entry name" value="HD_domain"/>
</dbReference>
<dbReference type="GO" id="GO:0000166">
    <property type="term" value="F:nucleotide binding"/>
    <property type="evidence" value="ECO:0007669"/>
    <property type="project" value="UniProtKB-KW"/>
</dbReference>
<keyword evidence="5" id="KW-0479">Metal-binding</keyword>
<evidence type="ECO:0000256" key="6">
    <source>
        <dbReference type="ARBA" id="ARBA00022741"/>
    </source>
</evidence>
<dbReference type="Pfam" id="PF12627">
    <property type="entry name" value="PolyA_pol_RNAbd"/>
    <property type="match status" value="1"/>
</dbReference>
<dbReference type="Gene3D" id="1.10.3090.10">
    <property type="entry name" value="cca-adding enzyme, domain 2"/>
    <property type="match status" value="1"/>
</dbReference>
<evidence type="ECO:0000259" key="11">
    <source>
        <dbReference type="Pfam" id="PF12627"/>
    </source>
</evidence>
<organism evidence="12 13">
    <name type="scientific">Chitinivibrio alkaliphilus ACht1</name>
    <dbReference type="NCBI Taxonomy" id="1313304"/>
    <lineage>
        <taxon>Bacteria</taxon>
        <taxon>Pseudomonadati</taxon>
        <taxon>Fibrobacterota</taxon>
        <taxon>Chitinivibrionia</taxon>
        <taxon>Chitinivibrionales</taxon>
        <taxon>Chitinivibrionaceae</taxon>
        <taxon>Chitinivibrio</taxon>
    </lineage>
</organism>
<keyword evidence="3" id="KW-0819">tRNA processing</keyword>
<dbReference type="PANTHER" id="PTHR46173">
    <property type="entry name" value="CCA TRNA NUCLEOTIDYLTRANSFERASE 1, MITOCHONDRIAL"/>
    <property type="match status" value="1"/>
</dbReference>
<comment type="similarity">
    <text evidence="8">Belongs to the tRNA nucleotidyltransferase/poly(A) polymerase family.</text>
</comment>
<dbReference type="GO" id="GO:0046872">
    <property type="term" value="F:metal ion binding"/>
    <property type="evidence" value="ECO:0007669"/>
    <property type="project" value="UniProtKB-KW"/>
</dbReference>
<evidence type="ECO:0000256" key="7">
    <source>
        <dbReference type="ARBA" id="ARBA00022842"/>
    </source>
</evidence>
<evidence type="ECO:0000256" key="8">
    <source>
        <dbReference type="RuleBase" id="RU003953"/>
    </source>
</evidence>
<dbReference type="PATRIC" id="fig|1313304.3.peg.2183"/>
<dbReference type="PROSITE" id="PS51257">
    <property type="entry name" value="PROKAR_LIPOPROTEIN"/>
    <property type="match status" value="1"/>
</dbReference>
<dbReference type="InterPro" id="IPR003607">
    <property type="entry name" value="HD/PDEase_dom"/>
</dbReference>
<reference evidence="12 13" key="1">
    <citation type="journal article" date="2013" name="Environ. Microbiol.">
        <title>Genome analysis of Chitinivibrio alkaliphilus gen. nov., sp. nov., a novel extremely haloalkaliphilic anaerobic chitinolytic bacterium from the candidate phylum Termite Group 3.</title>
        <authorList>
            <person name="Sorokin D.Y."/>
            <person name="Gumerov V.M."/>
            <person name="Rakitin A.L."/>
            <person name="Beletsky A.V."/>
            <person name="Damste J.S."/>
            <person name="Muyzer G."/>
            <person name="Mardanov A.V."/>
            <person name="Ravin N.V."/>
        </authorList>
    </citation>
    <scope>NUCLEOTIDE SEQUENCE [LARGE SCALE GENOMIC DNA]</scope>
    <source>
        <strain evidence="12 13">ACht1</strain>
    </source>
</reference>
<evidence type="ECO:0000259" key="9">
    <source>
        <dbReference type="Pfam" id="PF01743"/>
    </source>
</evidence>
<dbReference type="NCBIfam" id="TIGR00277">
    <property type="entry name" value="HDIG"/>
    <property type="match status" value="1"/>
</dbReference>
<keyword evidence="6" id="KW-0547">Nucleotide-binding</keyword>
<dbReference type="Gene3D" id="3.30.460.10">
    <property type="entry name" value="Beta Polymerase, domain 2"/>
    <property type="match status" value="1"/>
</dbReference>
<dbReference type="InterPro" id="IPR043519">
    <property type="entry name" value="NT_sf"/>
</dbReference>
<evidence type="ECO:0000313" key="13">
    <source>
        <dbReference type="Proteomes" id="UP000017148"/>
    </source>
</evidence>
<feature type="domain" description="HD" evidence="10">
    <location>
        <begin position="268"/>
        <end position="362"/>
    </location>
</feature>
<accession>U7D8X0</accession>
<dbReference type="GO" id="GO:0000049">
    <property type="term" value="F:tRNA binding"/>
    <property type="evidence" value="ECO:0007669"/>
    <property type="project" value="TreeGrafter"/>
</dbReference>
<dbReference type="eggNOG" id="COG0617">
    <property type="taxonomic scope" value="Bacteria"/>
</dbReference>
<dbReference type="InterPro" id="IPR006675">
    <property type="entry name" value="HDIG_dom"/>
</dbReference>
<comment type="caution">
    <text evidence="12">The sequence shown here is derived from an EMBL/GenBank/DDBJ whole genome shotgun (WGS) entry which is preliminary data.</text>
</comment>
<evidence type="ECO:0000313" key="12">
    <source>
        <dbReference type="EMBL" id="ERP30840.1"/>
    </source>
</evidence>
<dbReference type="SUPFAM" id="SSF81301">
    <property type="entry name" value="Nucleotidyltransferase"/>
    <property type="match status" value="1"/>
</dbReference>
<proteinExistence type="inferred from homology"/>
<evidence type="ECO:0000256" key="5">
    <source>
        <dbReference type="ARBA" id="ARBA00022723"/>
    </source>
</evidence>
<dbReference type="SUPFAM" id="SSF81891">
    <property type="entry name" value="Poly A polymerase C-terminal region-like"/>
    <property type="match status" value="1"/>
</dbReference>
<dbReference type="GO" id="GO:0016779">
    <property type="term" value="F:nucleotidyltransferase activity"/>
    <property type="evidence" value="ECO:0007669"/>
    <property type="project" value="UniProtKB-KW"/>
</dbReference>
<evidence type="ECO:0000256" key="4">
    <source>
        <dbReference type="ARBA" id="ARBA00022695"/>
    </source>
</evidence>
<dbReference type="EMBL" id="ASJR01000029">
    <property type="protein sequence ID" value="ERP30840.1"/>
    <property type="molecule type" value="Genomic_DNA"/>
</dbReference>
<dbReference type="InterPro" id="IPR050264">
    <property type="entry name" value="Bact_CCA-adding_enz_type3_sf"/>
</dbReference>
<dbReference type="CDD" id="cd05398">
    <property type="entry name" value="NT_ClassII-CCAase"/>
    <property type="match status" value="1"/>
</dbReference>
<sequence length="448" mass="51094">MRENNQYTMAKEIVATLQNCGYIAYFAGGCVRDMLRGQREFNDIDIATSARPDQVRAVFKRVVPVGESFGVMLVLCGKTSFEVATFRRDSSYSDGRHPDHVYFSTPQEDARRRDFTINGMYYDPLTDEIHDYIGGQKDLEKQRISTIGDAKERFAEDYLRMLRAVRFAARFSYTIDAATRDAITLLAQNITRVSAERIFQELDKMMRGPTPDIALALLDELGLLQYVLPEVAAMKGVAQPEEFHPEGDVFAHTKQVLSFLPTHPSSSLAWAALLHDVGKPPTQTFEDRIRFSGHNTVGARMAEKILRRLRGSNKLCDEVVAMIDNHMNFMHVQQMRKGKIKRFLSRPTIEEEIVLHRADCLASHGDTDNCRFLRSIQEEFREEDLRPEPLLRGKDLIALGLSPSPRFGKLLSAVYELQLEEEVETREEALAWVKKISPKRMVCIGERT</sequence>
<dbReference type="GO" id="GO:0008033">
    <property type="term" value="P:tRNA processing"/>
    <property type="evidence" value="ECO:0007669"/>
    <property type="project" value="UniProtKB-KW"/>
</dbReference>
<evidence type="ECO:0000256" key="2">
    <source>
        <dbReference type="ARBA" id="ARBA00022679"/>
    </source>
</evidence>
<evidence type="ECO:0000256" key="1">
    <source>
        <dbReference type="ARBA" id="ARBA00001946"/>
    </source>
</evidence>
<dbReference type="InterPro" id="IPR002646">
    <property type="entry name" value="PolA_pol_head_dom"/>
</dbReference>
<name>U7D8X0_9BACT</name>
<dbReference type="CDD" id="cd00077">
    <property type="entry name" value="HDc"/>
    <property type="match status" value="1"/>
</dbReference>
<evidence type="ECO:0000259" key="10">
    <source>
        <dbReference type="Pfam" id="PF01966"/>
    </source>
</evidence>
<dbReference type="Proteomes" id="UP000017148">
    <property type="component" value="Unassembled WGS sequence"/>
</dbReference>
<keyword evidence="4" id="KW-0548">Nucleotidyltransferase</keyword>
<dbReference type="InterPro" id="IPR032828">
    <property type="entry name" value="PolyA_RNA-bd"/>
</dbReference>
<dbReference type="PANTHER" id="PTHR46173:SF1">
    <property type="entry name" value="CCA TRNA NUCLEOTIDYLTRANSFERASE 1, MITOCHONDRIAL"/>
    <property type="match status" value="1"/>
</dbReference>
<keyword evidence="2 8" id="KW-0808">Transferase</keyword>
<protein>
    <submittedName>
        <fullName evidence="12">tRNA nucleotidyltransferase/poly(A) polymerase</fullName>
    </submittedName>
</protein>
<comment type="cofactor">
    <cofactor evidence="1">
        <name>Mg(2+)</name>
        <dbReference type="ChEBI" id="CHEBI:18420"/>
    </cofactor>
</comment>